<dbReference type="RefSeq" id="WP_168055222.1">
    <property type="nucleotide sequence ID" value="NZ_JAATJR010000011.1"/>
</dbReference>
<organism evidence="8 9">
    <name type="scientific">Falsiroseomonas frigidaquae</name>
    <dbReference type="NCBI Taxonomy" id="487318"/>
    <lineage>
        <taxon>Bacteria</taxon>
        <taxon>Pseudomonadati</taxon>
        <taxon>Pseudomonadota</taxon>
        <taxon>Alphaproteobacteria</taxon>
        <taxon>Acetobacterales</taxon>
        <taxon>Roseomonadaceae</taxon>
        <taxon>Falsiroseomonas</taxon>
    </lineage>
</organism>
<dbReference type="PANTHER" id="PTHR38097">
    <property type="match status" value="1"/>
</dbReference>
<dbReference type="InterPro" id="IPR027444">
    <property type="entry name" value="H-NS_C_dom"/>
</dbReference>
<evidence type="ECO:0000256" key="3">
    <source>
        <dbReference type="ARBA" id="ARBA00022490"/>
    </source>
</evidence>
<feature type="coiled-coil region" evidence="5">
    <location>
        <begin position="14"/>
        <end position="41"/>
    </location>
</feature>
<feature type="region of interest" description="Disordered" evidence="6">
    <location>
        <begin position="65"/>
        <end position="118"/>
    </location>
</feature>
<evidence type="ECO:0000256" key="4">
    <source>
        <dbReference type="ARBA" id="ARBA00023125"/>
    </source>
</evidence>
<sequence length="118" mass="13045">MSGQGSIDLSGMSVPELRELMASAEARIEEVQAEARRSMRSKMEEMAASAGMTIDEIFAMRITAKPTRKPRKAAVRPATGSAEPKYRSPATGETWTGRGRPPEWMKGMDKAAREKFRI</sequence>
<evidence type="ECO:0000313" key="9">
    <source>
        <dbReference type="Proteomes" id="UP000765160"/>
    </source>
</evidence>
<dbReference type="Gene3D" id="3.30.160.510">
    <property type="entry name" value="Histone-like nucleoid-structuring protein H-NS"/>
    <property type="match status" value="1"/>
</dbReference>
<proteinExistence type="inferred from homology"/>
<evidence type="ECO:0000256" key="2">
    <source>
        <dbReference type="ARBA" id="ARBA00010610"/>
    </source>
</evidence>
<dbReference type="Proteomes" id="UP000765160">
    <property type="component" value="Unassembled WGS sequence"/>
</dbReference>
<feature type="compositionally biased region" description="Basic and acidic residues" evidence="6">
    <location>
        <begin position="100"/>
        <end position="118"/>
    </location>
</feature>
<comment type="caution">
    <text evidence="8">The sequence shown here is derived from an EMBL/GenBank/DDBJ whole genome shotgun (WGS) entry which is preliminary data.</text>
</comment>
<accession>A0ABX1F8C3</accession>
<dbReference type="PANTHER" id="PTHR38097:SF2">
    <property type="entry name" value="DNA-BINDING PROTEIN STPA"/>
    <property type="match status" value="1"/>
</dbReference>
<gene>
    <name evidence="8" type="ORF">HB662_27965</name>
</gene>
<comment type="similarity">
    <text evidence="2">Belongs to the histone-like protein H-NS family.</text>
</comment>
<keyword evidence="4" id="KW-0238">DNA-binding</keyword>
<keyword evidence="5" id="KW-0175">Coiled coil</keyword>
<keyword evidence="3" id="KW-0963">Cytoplasm</keyword>
<evidence type="ECO:0000256" key="6">
    <source>
        <dbReference type="SAM" id="MobiDB-lite"/>
    </source>
</evidence>
<evidence type="ECO:0000313" key="8">
    <source>
        <dbReference type="EMBL" id="NKE48635.1"/>
    </source>
</evidence>
<name>A0ABX1F8C3_9PROT</name>
<dbReference type="SMART" id="SM00528">
    <property type="entry name" value="HNS"/>
    <property type="match status" value="1"/>
</dbReference>
<feature type="domain" description="DNA-binding protein H-NS-like C-terminal" evidence="7">
    <location>
        <begin position="76"/>
        <end position="118"/>
    </location>
</feature>
<evidence type="ECO:0000256" key="5">
    <source>
        <dbReference type="SAM" id="Coils"/>
    </source>
</evidence>
<keyword evidence="9" id="KW-1185">Reference proteome</keyword>
<reference evidence="8 9" key="1">
    <citation type="submission" date="2020-03" db="EMBL/GenBank/DDBJ databases">
        <title>Roseomonas selenitidurans sp. nov. isolated from soil.</title>
        <authorList>
            <person name="Liu H."/>
        </authorList>
    </citation>
    <scope>NUCLEOTIDE SEQUENCE [LARGE SCALE GENOMIC DNA]</scope>
    <source>
        <strain evidence="8 9">JCM 15073</strain>
    </source>
</reference>
<dbReference type="Pfam" id="PF00816">
    <property type="entry name" value="Histone_HNS"/>
    <property type="match status" value="1"/>
</dbReference>
<protein>
    <submittedName>
        <fullName evidence="8">H-NS histone family protein</fullName>
    </submittedName>
</protein>
<evidence type="ECO:0000259" key="7">
    <source>
        <dbReference type="SMART" id="SM00528"/>
    </source>
</evidence>
<evidence type="ECO:0000256" key="1">
    <source>
        <dbReference type="ARBA" id="ARBA00004453"/>
    </source>
</evidence>
<comment type="subcellular location">
    <subcellularLocation>
        <location evidence="1">Cytoplasm</location>
        <location evidence="1">Nucleoid</location>
    </subcellularLocation>
</comment>
<dbReference type="SUPFAM" id="SSF81273">
    <property type="entry name" value="H-NS histone-like proteins"/>
    <property type="match status" value="1"/>
</dbReference>
<dbReference type="EMBL" id="JAAVTX010000011">
    <property type="protein sequence ID" value="NKE48635.1"/>
    <property type="molecule type" value="Genomic_DNA"/>
</dbReference>